<evidence type="ECO:0000313" key="4">
    <source>
        <dbReference type="EMBL" id="OQN97868.1"/>
    </source>
</evidence>
<evidence type="ECO:0000313" key="5">
    <source>
        <dbReference type="Proteomes" id="UP000192596"/>
    </source>
</evidence>
<organism evidence="4 5">
    <name type="scientific">Cryoendolithus antarcticus</name>
    <dbReference type="NCBI Taxonomy" id="1507870"/>
    <lineage>
        <taxon>Eukaryota</taxon>
        <taxon>Fungi</taxon>
        <taxon>Dikarya</taxon>
        <taxon>Ascomycota</taxon>
        <taxon>Pezizomycotina</taxon>
        <taxon>Dothideomycetes</taxon>
        <taxon>Dothideomycetidae</taxon>
        <taxon>Cladosporiales</taxon>
        <taxon>Cladosporiaceae</taxon>
        <taxon>Cryoendolithus</taxon>
    </lineage>
</organism>
<dbReference type="InterPro" id="IPR017853">
    <property type="entry name" value="GH"/>
</dbReference>
<accession>A0A1V8SFC9</accession>
<dbReference type="Gene3D" id="3.20.20.80">
    <property type="entry name" value="Glycosidases"/>
    <property type="match status" value="1"/>
</dbReference>
<dbReference type="STRING" id="1507870.A0A1V8SFC9"/>
<dbReference type="InterPro" id="IPR050314">
    <property type="entry name" value="Glycosyl_Hydrlase_18"/>
</dbReference>
<evidence type="ECO:0000256" key="1">
    <source>
        <dbReference type="ARBA" id="ARBA00008682"/>
    </source>
</evidence>
<dbReference type="PANTHER" id="PTHR11177:SF333">
    <property type="entry name" value="CHITINASE"/>
    <property type="match status" value="1"/>
</dbReference>
<keyword evidence="5" id="KW-1185">Reference proteome</keyword>
<comment type="caution">
    <text evidence="4">The sequence shown here is derived from an EMBL/GenBank/DDBJ whole genome shotgun (WGS) entry which is preliminary data.</text>
</comment>
<dbReference type="SUPFAM" id="SSF54556">
    <property type="entry name" value="Chitinase insertion domain"/>
    <property type="match status" value="1"/>
</dbReference>
<dbReference type="Gene3D" id="3.10.50.10">
    <property type="match status" value="1"/>
</dbReference>
<name>A0A1V8SFC9_9PEZI</name>
<evidence type="ECO:0000256" key="2">
    <source>
        <dbReference type="ARBA" id="ARBA00012729"/>
    </source>
</evidence>
<dbReference type="SMART" id="SM00636">
    <property type="entry name" value="Glyco_18"/>
    <property type="match status" value="1"/>
</dbReference>
<comment type="similarity">
    <text evidence="1">Belongs to the glycosyl hydrolase 18 family. Chitinase class V subfamily.</text>
</comment>
<dbReference type="PANTHER" id="PTHR11177">
    <property type="entry name" value="CHITINASE"/>
    <property type="match status" value="1"/>
</dbReference>
<dbReference type="AlphaFoldDB" id="A0A1V8SFC9"/>
<dbReference type="InParanoid" id="A0A1V8SFC9"/>
<gene>
    <name evidence="4" type="ORF">B0A48_16179</name>
</gene>
<dbReference type="InterPro" id="IPR001223">
    <property type="entry name" value="Glyco_hydro18_cat"/>
</dbReference>
<dbReference type="GO" id="GO:0008843">
    <property type="term" value="F:endochitinase activity"/>
    <property type="evidence" value="ECO:0007669"/>
    <property type="project" value="UniProtKB-EC"/>
</dbReference>
<dbReference type="SUPFAM" id="SSF51445">
    <property type="entry name" value="(Trans)glycosidases"/>
    <property type="match status" value="1"/>
</dbReference>
<dbReference type="Proteomes" id="UP000192596">
    <property type="component" value="Unassembled WGS sequence"/>
</dbReference>
<dbReference type="InterPro" id="IPR029070">
    <property type="entry name" value="Chitinase_insertion_sf"/>
</dbReference>
<dbReference type="EMBL" id="NAJO01000050">
    <property type="protein sequence ID" value="OQN97868.1"/>
    <property type="molecule type" value="Genomic_DNA"/>
</dbReference>
<dbReference type="Pfam" id="PF00704">
    <property type="entry name" value="Glyco_hydro_18"/>
    <property type="match status" value="1"/>
</dbReference>
<evidence type="ECO:0000259" key="3">
    <source>
        <dbReference type="PROSITE" id="PS51910"/>
    </source>
</evidence>
<dbReference type="InterPro" id="IPR011583">
    <property type="entry name" value="Chitinase_II/V-like_cat"/>
</dbReference>
<reference evidence="5" key="1">
    <citation type="submission" date="2017-03" db="EMBL/GenBank/DDBJ databases">
        <title>Genomes of endolithic fungi from Antarctica.</title>
        <authorList>
            <person name="Coleine C."/>
            <person name="Masonjones S."/>
            <person name="Stajich J.E."/>
        </authorList>
    </citation>
    <scope>NUCLEOTIDE SEQUENCE [LARGE SCALE GENOMIC DNA]</scope>
    <source>
        <strain evidence="5">CCFEE 5527</strain>
    </source>
</reference>
<feature type="domain" description="GH18" evidence="3">
    <location>
        <begin position="90"/>
        <end position="484"/>
    </location>
</feature>
<protein>
    <recommendedName>
        <fullName evidence="2">chitinase</fullName>
        <ecNumber evidence="2">3.2.1.14</ecNumber>
    </recommendedName>
</protein>
<dbReference type="GO" id="GO:0005975">
    <property type="term" value="P:carbohydrate metabolic process"/>
    <property type="evidence" value="ECO:0007669"/>
    <property type="project" value="InterPro"/>
</dbReference>
<dbReference type="OrthoDB" id="73875at2759"/>
<proteinExistence type="inferred from homology"/>
<dbReference type="GO" id="GO:0008061">
    <property type="term" value="F:chitin binding"/>
    <property type="evidence" value="ECO:0007669"/>
    <property type="project" value="InterPro"/>
</dbReference>
<dbReference type="PROSITE" id="PS51910">
    <property type="entry name" value="GH18_2"/>
    <property type="match status" value="1"/>
</dbReference>
<dbReference type="EC" id="3.2.1.14" evidence="2"/>
<sequence length="579" mass="62583">MESVPAKRHQLYRFLGVLMALICTLLAFAVGHPGSETRLHPRHSNVVPPVWSLKRPAQLFARDGAASAPPTQQNPQVAPPLPIIALSDSYISSANGNSSLQRRDAEKCGPGNPCADKSQIVTDGFTHLYFAFAGFDPTSYTIVPGTAGDTQLYTEFTALEKSKNLKTWIAIGGFDFSDPGSTRTAWSNMTATSAGRGAFISSLKSFMSQYGFSGVDLDWEYPGTPERGGQRADTENYVSLVKEMRASFGSQYGISLTLAPDYWYLRGFDAKAMESSVDFFGFMAYDLHGFWDSDIKSLGAVVRGQTDIRDISNDTLPLWFDALDPSKINFGLAYYGRGYTLADPTCNTLGCRFSGPSKPGICTNYAGVMSLIEIEHLIAQKSLTPKLLDQALMKQITWDDQVSEDFASRCGHVSVLARTDIILLWQWIGYDDADTVKLKKAWADGQCFGGTMVWSVDFNSGSGSPAPVTTRPFSMAHALGLTASTVSATDPYVWLPAAQGMAALTADAQIPRNVFRLVVSVNTASTAYAKDLAAPRKAAQVLTATQARVLARGSIVSALVVVAKAATILQAPVMAQTVR</sequence>